<dbReference type="RefSeq" id="WP_090869915.1">
    <property type="nucleotide sequence ID" value="NZ_FOHE01000009.1"/>
</dbReference>
<feature type="transmembrane region" description="Helical" evidence="1">
    <location>
        <begin position="6"/>
        <end position="30"/>
    </location>
</feature>
<organism evidence="2 3">
    <name type="scientific">Oceanobacillus limi</name>
    <dbReference type="NCBI Taxonomy" id="930131"/>
    <lineage>
        <taxon>Bacteria</taxon>
        <taxon>Bacillati</taxon>
        <taxon>Bacillota</taxon>
        <taxon>Bacilli</taxon>
        <taxon>Bacillales</taxon>
        <taxon>Bacillaceae</taxon>
        <taxon>Oceanobacillus</taxon>
    </lineage>
</organism>
<keyword evidence="3" id="KW-1185">Reference proteome</keyword>
<feature type="transmembrane region" description="Helical" evidence="1">
    <location>
        <begin position="109"/>
        <end position="126"/>
    </location>
</feature>
<dbReference type="AlphaFoldDB" id="A0A1I0DTQ5"/>
<evidence type="ECO:0000313" key="2">
    <source>
        <dbReference type="EMBL" id="SET35345.1"/>
    </source>
</evidence>
<feature type="transmembrane region" description="Helical" evidence="1">
    <location>
        <begin position="251"/>
        <end position="275"/>
    </location>
</feature>
<feature type="transmembrane region" description="Helical" evidence="1">
    <location>
        <begin position="37"/>
        <end position="57"/>
    </location>
</feature>
<dbReference type="Proteomes" id="UP000198618">
    <property type="component" value="Unassembled WGS sequence"/>
</dbReference>
<keyword evidence="1" id="KW-1133">Transmembrane helix</keyword>
<feature type="transmembrane region" description="Helical" evidence="1">
    <location>
        <begin position="132"/>
        <end position="154"/>
    </location>
</feature>
<keyword evidence="1" id="KW-0812">Transmembrane</keyword>
<evidence type="ECO:0008006" key="4">
    <source>
        <dbReference type="Google" id="ProtNLM"/>
    </source>
</evidence>
<evidence type="ECO:0000256" key="1">
    <source>
        <dbReference type="SAM" id="Phobius"/>
    </source>
</evidence>
<reference evidence="2 3" key="1">
    <citation type="submission" date="2016-10" db="EMBL/GenBank/DDBJ databases">
        <authorList>
            <person name="de Groot N.N."/>
        </authorList>
    </citation>
    <scope>NUCLEOTIDE SEQUENCE [LARGE SCALE GENOMIC DNA]</scope>
    <source>
        <strain evidence="2 3">IBRC-M 10780</strain>
    </source>
</reference>
<name>A0A1I0DTQ5_9BACI</name>
<evidence type="ECO:0000313" key="3">
    <source>
        <dbReference type="Proteomes" id="UP000198618"/>
    </source>
</evidence>
<keyword evidence="1" id="KW-0472">Membrane</keyword>
<feature type="transmembrane region" description="Helical" evidence="1">
    <location>
        <begin position="166"/>
        <end position="185"/>
    </location>
</feature>
<accession>A0A1I0DTQ5</accession>
<sequence length="392" mass="45981">MNKNFIITHAYHFLSEAILTFLFILPVMYFHYQVTPYWVYLGIVIGIAIVFSSYAWLKWKQLPYILTAPIIFIVFYTIGYPIGLSLAFAGLLTWRYIAIRSEMHINRENLYIIMSILLGTGIMIFVRDGQALMLVFVQLLIVMIGNISSHAAKIGKGDKKDFNRQFWGGFLGFFLAITTLIYLFSDEIRTLFIRSYQVITNGFIEMVTSLASEVVPDIELGDFVEYSDNEQQLDTMEEAELGESIFNEVSLFGSIYIIITGIIICLVLIMLVLFIKSRFTFKEPEEEKKVDYHKTEEKLTRYKSHERRLYRKRMKKIDHPVRKMIYRFEHLAAKHGKGRHPFETIEEWLSRIGYSVDLYVYQKVRYGCMEVNEKEIVQLKQSLEQIENHFNS</sequence>
<dbReference type="EMBL" id="FOHE01000009">
    <property type="protein sequence ID" value="SET35345.1"/>
    <property type="molecule type" value="Genomic_DNA"/>
</dbReference>
<dbReference type="STRING" id="930131.SAMN05216389_109130"/>
<gene>
    <name evidence="2" type="ORF">SAMN05216389_109130</name>
</gene>
<feature type="transmembrane region" description="Helical" evidence="1">
    <location>
        <begin position="69"/>
        <end position="97"/>
    </location>
</feature>
<proteinExistence type="predicted"/>
<dbReference type="OrthoDB" id="2352496at2"/>
<protein>
    <recommendedName>
        <fullName evidence="4">DUF4129 domain-containing protein</fullName>
    </recommendedName>
</protein>